<organism evidence="1">
    <name type="scientific">Trieres chinensis</name>
    <name type="common">Marine centric diatom</name>
    <name type="synonym">Odontella sinensis</name>
    <dbReference type="NCBI Taxonomy" id="1514140"/>
    <lineage>
        <taxon>Eukaryota</taxon>
        <taxon>Sar</taxon>
        <taxon>Stramenopiles</taxon>
        <taxon>Ochrophyta</taxon>
        <taxon>Bacillariophyta</taxon>
        <taxon>Mediophyceae</taxon>
        <taxon>Biddulphiophycidae</taxon>
        <taxon>Eupodiscales</taxon>
        <taxon>Parodontellaceae</taxon>
        <taxon>Trieres</taxon>
    </lineage>
</organism>
<dbReference type="AlphaFoldDB" id="A0A7S2ELC4"/>
<evidence type="ECO:0000313" key="1">
    <source>
        <dbReference type="EMBL" id="CAD9341775.1"/>
    </source>
</evidence>
<accession>A0A7S2ELC4</accession>
<evidence type="ECO:0008006" key="2">
    <source>
        <dbReference type="Google" id="ProtNLM"/>
    </source>
</evidence>
<dbReference type="EMBL" id="HBGO01019656">
    <property type="protein sequence ID" value="CAD9341775.1"/>
    <property type="molecule type" value="Transcribed_RNA"/>
</dbReference>
<dbReference type="Pfam" id="PF02958">
    <property type="entry name" value="EcKL"/>
    <property type="match status" value="1"/>
</dbReference>
<dbReference type="InterPro" id="IPR004119">
    <property type="entry name" value="EcKL"/>
</dbReference>
<sequence>MYVRTEVRFYGEILPSLNAKRAGGSSPFAPRCLLAESDLTGVVSDEERATDVNNPAGGASLEGKGGTLVLRSLGGGGGDYYQTSPLSPHDASRCLSSLARLHASAWEDVPLLRKASDRLSECGGSYHLRIRNPRELVEMEKSWEGFVERFRHVDPELFARDGVRDIGKRMKELAEYVCDELSPGVEDAYATIVHGDYKGMNVFLPRDAPDGGGGGDAVIIDYASAGVGLGMSDVAMHLTHAVRPRDFSNGGEMKLVDGYLDALEAARGDMMTPQGASASVRPYPRDAALRHYRLASLDYFRFILGRFYRDSSPETFERRKNGMNTTLVNRNVDAMLAFVKRAEGHLMEFEEERRRRSLESADS</sequence>
<protein>
    <recommendedName>
        <fullName evidence="2">Aminoglycoside phosphotransferase domain-containing protein</fullName>
    </recommendedName>
</protein>
<gene>
    <name evidence="1" type="ORF">OSIN01602_LOCUS11304</name>
</gene>
<proteinExistence type="predicted"/>
<name>A0A7S2ELC4_TRICV</name>
<dbReference type="InterPro" id="IPR011009">
    <property type="entry name" value="Kinase-like_dom_sf"/>
</dbReference>
<dbReference type="Gene3D" id="3.90.1200.10">
    <property type="match status" value="1"/>
</dbReference>
<reference evidence="1" key="1">
    <citation type="submission" date="2021-01" db="EMBL/GenBank/DDBJ databases">
        <authorList>
            <person name="Corre E."/>
            <person name="Pelletier E."/>
            <person name="Niang G."/>
            <person name="Scheremetjew M."/>
            <person name="Finn R."/>
            <person name="Kale V."/>
            <person name="Holt S."/>
            <person name="Cochrane G."/>
            <person name="Meng A."/>
            <person name="Brown T."/>
            <person name="Cohen L."/>
        </authorList>
    </citation>
    <scope>NUCLEOTIDE SEQUENCE</scope>
    <source>
        <strain evidence="1">Grunow 1884</strain>
    </source>
</reference>
<dbReference type="SUPFAM" id="SSF56112">
    <property type="entry name" value="Protein kinase-like (PK-like)"/>
    <property type="match status" value="1"/>
</dbReference>